<dbReference type="PANTHER" id="PTHR30121:SF6">
    <property type="entry name" value="SLR6007 PROTEIN"/>
    <property type="match status" value="1"/>
</dbReference>
<sequence>MSWLGLFKKKNKETKEIATIDSKNKNLKKSKEKENIPLDENVLIAKDVNTTGKLKNNKDIKKKAISKREQEQKLRKSKEKKVKNSKSDIYNKKNASTQSLIGYDRLLSDGTLVIRENLLYSRTIEFADINYKLLAEKKQSELFLNYVKFLNTLDENIAYEMSFNNELVSHDKFVKDVNINLKDDGYDEFRIELNNQNIAKYDTDKNNRINRRKFITYTVLADDLEDATEKLKRAETAIRERLKDIYPINSDDVVKVLSAKERLKLFKTIIDPMNHSNSKYDNRMYFRHGLTSKDFLAEDSADFTDKSIFEWGRYYGQVRFIKDIPTEMTDEFIQDLTAENINMICSIHINPIPKDETKQMIRTKLSFMNTEKFGEKRKLSGKGLGVSDEFVAQSLIENLEEAKKIQNKIQEENEKMFVTTFCIMTMAETIDELMDNNYRIDTLCRSHGISLGNLDWEQKAAFNTVLPFGYNRLDVSRQLLSKSLGIFEPFSTQDIYQPGGFVYGVNPTSKSIILLNRLSRKNPSGFIMATPGSGKSMAAKHEIANIFLSTDDDIVIVDPESEYGTLVNRLNGEIITLGQNKGNYINPMELEEQIEIDKNDFVQNEMFENEPDPVSTKIDFLNSFFAMITRINKNSDSSSLTPEEISTIDVVGRKLYKRCEKENRVPTLNLLYDTLVKEADYTSTRLAQVLQIYVNDGSLNIFSKESNINIKNRVISFDLNSVTQNLKGVCLLIMLDNVWNRIIQNKKKGKRTWIFIDEFYLMLNNEYSTSFLYQLFKRSRKYDGVITGITQNISDMLRTENARTMFNNATGYVCLLNQSEDDLATLTELYGLSKEQQKYIYNASKGKGLIMTEGVTVPFENIIAKDSKLYKLTTSDPNDIKRYRAEDEKIKEDFDKLMEEYKDNKSEDIENQINDKLNKMYDIKYSFHLKSKFKEEKSKVS</sequence>
<name>A0ABW9KE10_9FIRM</name>
<dbReference type="NCBIfam" id="NF045971">
    <property type="entry name" value="conju_CD1110"/>
    <property type="match status" value="1"/>
</dbReference>
<dbReference type="RefSeq" id="WP_412702099.1">
    <property type="nucleotide sequence ID" value="NZ_JBDLBQ010000007.1"/>
</dbReference>
<dbReference type="InterPro" id="IPR051162">
    <property type="entry name" value="T4SS_component"/>
</dbReference>
<keyword evidence="5" id="KW-1185">Reference proteome</keyword>
<dbReference type="Gene3D" id="1.10.8.730">
    <property type="match status" value="1"/>
</dbReference>
<evidence type="ECO:0000256" key="2">
    <source>
        <dbReference type="SAM" id="MobiDB-lite"/>
    </source>
</evidence>
<dbReference type="InterPro" id="IPR027417">
    <property type="entry name" value="P-loop_NTPase"/>
</dbReference>
<proteinExistence type="predicted"/>
<protein>
    <submittedName>
        <fullName evidence="4">DUF87 domain-containing protein</fullName>
    </submittedName>
</protein>
<dbReference type="CDD" id="cd01127">
    <property type="entry name" value="TrwB_TraG_TraD_VirD4"/>
    <property type="match status" value="1"/>
</dbReference>
<feature type="domain" description="TraG P-loop" evidence="3">
    <location>
        <begin position="521"/>
        <end position="903"/>
    </location>
</feature>
<evidence type="ECO:0000313" key="4">
    <source>
        <dbReference type="EMBL" id="MFN2102936.1"/>
    </source>
</evidence>
<evidence type="ECO:0000256" key="1">
    <source>
        <dbReference type="SAM" id="Coils"/>
    </source>
</evidence>
<evidence type="ECO:0000259" key="3">
    <source>
        <dbReference type="Pfam" id="PF19044"/>
    </source>
</evidence>
<dbReference type="Gene3D" id="3.40.50.300">
    <property type="entry name" value="P-loop containing nucleotide triphosphate hydrolases"/>
    <property type="match status" value="1"/>
</dbReference>
<dbReference type="PANTHER" id="PTHR30121">
    <property type="entry name" value="UNCHARACTERIZED PROTEIN YJGR-RELATED"/>
    <property type="match status" value="1"/>
</dbReference>
<feature type="region of interest" description="Disordered" evidence="2">
    <location>
        <begin position="66"/>
        <end position="89"/>
    </location>
</feature>
<evidence type="ECO:0000313" key="5">
    <source>
        <dbReference type="Proteomes" id="UP001634413"/>
    </source>
</evidence>
<feature type="coiled-coil region" evidence="1">
    <location>
        <begin position="217"/>
        <end position="244"/>
    </location>
</feature>
<gene>
    <name evidence="4" type="ORF">ABDJ34_08475</name>
</gene>
<accession>A0ABW9KE10</accession>
<reference evidence="4 5" key="1">
    <citation type="journal article" date="2024" name="Anaerobe">
        <title>The identification of Finegoldia dalianensis sp. nov., isolated from the pus of a patient with skin abscess and genomic analysis of the strains belonging to Finegoldia genus.</title>
        <authorList>
            <person name="Li Y."/>
            <person name="Wang Y."/>
            <person name="Xiao D."/>
            <person name="Wang J."/>
            <person name="Jin D."/>
        </authorList>
    </citation>
    <scope>NUCLEOTIDE SEQUENCE [LARGE SCALE GENOMIC DNA]</scope>
    <source>
        <strain evidence="4 5">LY240594</strain>
    </source>
</reference>
<dbReference type="Proteomes" id="UP001634413">
    <property type="component" value="Unassembled WGS sequence"/>
</dbReference>
<dbReference type="InterPro" id="IPR043964">
    <property type="entry name" value="P-loop_TraG"/>
</dbReference>
<comment type="caution">
    <text evidence="4">The sequence shown here is derived from an EMBL/GenBank/DDBJ whole genome shotgun (WGS) entry which is preliminary data.</text>
</comment>
<dbReference type="Pfam" id="PF19044">
    <property type="entry name" value="P-loop_TraG"/>
    <property type="match status" value="1"/>
</dbReference>
<dbReference type="SUPFAM" id="SSF52540">
    <property type="entry name" value="P-loop containing nucleoside triphosphate hydrolases"/>
    <property type="match status" value="1"/>
</dbReference>
<organism evidence="4 5">
    <name type="scientific">Finegoldia dalianensis</name>
    <dbReference type="NCBI Taxonomy" id="3145239"/>
    <lineage>
        <taxon>Bacteria</taxon>
        <taxon>Bacillati</taxon>
        <taxon>Bacillota</taxon>
        <taxon>Tissierellia</taxon>
        <taxon>Tissierellales</taxon>
        <taxon>Peptoniphilaceae</taxon>
        <taxon>Finegoldia</taxon>
    </lineage>
</organism>
<feature type="compositionally biased region" description="Basic residues" evidence="2">
    <location>
        <begin position="75"/>
        <end position="84"/>
    </location>
</feature>
<dbReference type="EMBL" id="JBDLBQ010000007">
    <property type="protein sequence ID" value="MFN2102936.1"/>
    <property type="molecule type" value="Genomic_DNA"/>
</dbReference>
<keyword evidence="1" id="KW-0175">Coiled coil</keyword>